<dbReference type="PANTHER" id="PTHR28026:SF9">
    <property type="entry name" value="2-HYDROXY-PALMITIC ACID DIOXYGENASE MPO1"/>
    <property type="match status" value="1"/>
</dbReference>
<dbReference type="VEuPathDB" id="FungiDB:DFL_007158"/>
<feature type="transmembrane region" description="Helical" evidence="1">
    <location>
        <begin position="63"/>
        <end position="85"/>
    </location>
</feature>
<dbReference type="OrthoDB" id="2124888at2759"/>
<dbReference type="GO" id="GO:0016020">
    <property type="term" value="C:membrane"/>
    <property type="evidence" value="ECO:0007669"/>
    <property type="project" value="GOC"/>
</dbReference>
<keyword evidence="1" id="KW-0812">Transmembrane</keyword>
<evidence type="ECO:0008006" key="4">
    <source>
        <dbReference type="Google" id="ProtNLM"/>
    </source>
</evidence>
<reference evidence="2 3" key="1">
    <citation type="submission" date="2019-01" db="EMBL/GenBank/DDBJ databases">
        <title>Intercellular communication is required for trap formation in the nematode-trapping fungus Duddingtonia flagrans.</title>
        <authorList>
            <person name="Youssar L."/>
            <person name="Wernet V."/>
            <person name="Hensel N."/>
            <person name="Hildebrandt H.-G."/>
            <person name="Fischer R."/>
        </authorList>
    </citation>
    <scope>NUCLEOTIDE SEQUENCE [LARGE SCALE GENOMIC DNA]</scope>
    <source>
        <strain evidence="2 3">CBS H-5679</strain>
    </source>
</reference>
<dbReference type="PANTHER" id="PTHR28026">
    <property type="entry name" value="DUF962 DOMAIN PROTEIN (AFU_ORTHOLOGUE AFUA_8G05310)"/>
    <property type="match status" value="1"/>
</dbReference>
<dbReference type="Pfam" id="PF06127">
    <property type="entry name" value="Mpo1-like"/>
    <property type="match status" value="1"/>
</dbReference>
<keyword evidence="3" id="KW-1185">Reference proteome</keyword>
<accession>A0A436ZVH3</accession>
<dbReference type="InterPro" id="IPR009305">
    <property type="entry name" value="Mpo1-like"/>
</dbReference>
<protein>
    <recommendedName>
        <fullName evidence="4">DUF962 domain protein</fullName>
    </recommendedName>
</protein>
<dbReference type="GO" id="GO:0005783">
    <property type="term" value="C:endoplasmic reticulum"/>
    <property type="evidence" value="ECO:0007669"/>
    <property type="project" value="TreeGrafter"/>
</dbReference>
<evidence type="ECO:0000256" key="1">
    <source>
        <dbReference type="SAM" id="Phobius"/>
    </source>
</evidence>
<name>A0A436ZVH3_ARTFL</name>
<dbReference type="AlphaFoldDB" id="A0A436ZVH3"/>
<dbReference type="EMBL" id="SAEB01000009">
    <property type="protein sequence ID" value="RVD82743.1"/>
    <property type="molecule type" value="Genomic_DNA"/>
</dbReference>
<dbReference type="GeneID" id="93589469"/>
<feature type="transmembrane region" description="Helical" evidence="1">
    <location>
        <begin position="105"/>
        <end position="124"/>
    </location>
</feature>
<feature type="transmembrane region" description="Helical" evidence="1">
    <location>
        <begin position="136"/>
        <end position="156"/>
    </location>
</feature>
<evidence type="ECO:0000313" key="3">
    <source>
        <dbReference type="Proteomes" id="UP000283090"/>
    </source>
</evidence>
<dbReference type="RefSeq" id="XP_067488287.1">
    <property type="nucleotide sequence ID" value="XM_067636696.1"/>
</dbReference>
<comment type="caution">
    <text evidence="2">The sequence shown here is derived from an EMBL/GenBank/DDBJ whole genome shotgun (WGS) entry which is preliminary data.</text>
</comment>
<organism evidence="2 3">
    <name type="scientific">Arthrobotrys flagrans</name>
    <name type="common">Nematode-trapping fungus</name>
    <name type="synonym">Trichothecium flagrans</name>
    <dbReference type="NCBI Taxonomy" id="97331"/>
    <lineage>
        <taxon>Eukaryota</taxon>
        <taxon>Fungi</taxon>
        <taxon>Dikarya</taxon>
        <taxon>Ascomycota</taxon>
        <taxon>Pezizomycotina</taxon>
        <taxon>Orbiliomycetes</taxon>
        <taxon>Orbiliales</taxon>
        <taxon>Orbiliaceae</taxon>
        <taxon>Arthrobotrys</taxon>
    </lineage>
</organism>
<sequence length="194" mass="21860">MPSLDLEKQLTFYGAYHHDKVNKRIHMVFVPILLMTGFLFGTNTGSLVDIPYLPLNLGTIACFLYTILYILMEPVAGALIAPLLFTGTAYMNHLHEVYGMDANKVAILVHISSWIFQFIGHGAFEHRSPALLDNIFQAFFLAPFFVWFELLFSLGYRPELRSRIETAVVKEIAKFRASKEKKAANGSATNGKAR</sequence>
<proteinExistence type="predicted"/>
<keyword evidence="1" id="KW-0472">Membrane</keyword>
<feature type="transmembrane region" description="Helical" evidence="1">
    <location>
        <begin position="25"/>
        <end position="43"/>
    </location>
</feature>
<evidence type="ECO:0000313" key="2">
    <source>
        <dbReference type="EMBL" id="RVD82743.1"/>
    </source>
</evidence>
<dbReference type="GO" id="GO:0046521">
    <property type="term" value="P:sphingoid catabolic process"/>
    <property type="evidence" value="ECO:0007669"/>
    <property type="project" value="TreeGrafter"/>
</dbReference>
<dbReference type="Proteomes" id="UP000283090">
    <property type="component" value="Unassembled WGS sequence"/>
</dbReference>
<keyword evidence="1" id="KW-1133">Transmembrane helix</keyword>
<gene>
    <name evidence="2" type="ORF">DFL_007158</name>
</gene>